<gene>
    <name evidence="5" type="ORF">JK363_25370</name>
</gene>
<name>A0ABS1NJ78_9ACTN</name>
<evidence type="ECO:0000313" key="6">
    <source>
        <dbReference type="Proteomes" id="UP000634229"/>
    </source>
</evidence>
<dbReference type="EMBL" id="JAERRF010000016">
    <property type="protein sequence ID" value="MBL1099940.1"/>
    <property type="molecule type" value="Genomic_DNA"/>
</dbReference>
<keyword evidence="3" id="KW-0804">Transcription</keyword>
<dbReference type="SMART" id="SM00342">
    <property type="entry name" value="HTH_ARAC"/>
    <property type="match status" value="1"/>
</dbReference>
<evidence type="ECO:0000256" key="1">
    <source>
        <dbReference type="ARBA" id="ARBA00023015"/>
    </source>
</evidence>
<dbReference type="Gene3D" id="1.10.10.60">
    <property type="entry name" value="Homeodomain-like"/>
    <property type="match status" value="1"/>
</dbReference>
<dbReference type="PROSITE" id="PS01124">
    <property type="entry name" value="HTH_ARAC_FAMILY_2"/>
    <property type="match status" value="1"/>
</dbReference>
<dbReference type="RefSeq" id="WP_201877547.1">
    <property type="nucleotide sequence ID" value="NZ_JAERRF010000016.1"/>
</dbReference>
<feature type="domain" description="HTH araC/xylS-type" evidence="4">
    <location>
        <begin position="217"/>
        <end position="318"/>
    </location>
</feature>
<dbReference type="InterPro" id="IPR050204">
    <property type="entry name" value="AraC_XylS_family_regulators"/>
</dbReference>
<organism evidence="5 6">
    <name type="scientific">Streptomyces coffeae</name>
    <dbReference type="NCBI Taxonomy" id="621382"/>
    <lineage>
        <taxon>Bacteria</taxon>
        <taxon>Bacillati</taxon>
        <taxon>Actinomycetota</taxon>
        <taxon>Actinomycetes</taxon>
        <taxon>Kitasatosporales</taxon>
        <taxon>Streptomycetaceae</taxon>
        <taxon>Streptomyces</taxon>
    </lineage>
</organism>
<comment type="caution">
    <text evidence="5">The sequence shown here is derived from an EMBL/GenBank/DDBJ whole genome shotgun (WGS) entry which is preliminary data.</text>
</comment>
<keyword evidence="6" id="KW-1185">Reference proteome</keyword>
<dbReference type="PANTHER" id="PTHR46796:SF6">
    <property type="entry name" value="ARAC SUBFAMILY"/>
    <property type="match status" value="1"/>
</dbReference>
<keyword evidence="2" id="KW-0238">DNA-binding</keyword>
<dbReference type="PANTHER" id="PTHR46796">
    <property type="entry name" value="HTH-TYPE TRANSCRIPTIONAL ACTIVATOR RHAS-RELATED"/>
    <property type="match status" value="1"/>
</dbReference>
<sequence>MWSKVSNEDLPAEEQLPFWGELVSRELAPLTLSSANSVDFPAWASVLDLGPVRVAAFNSPPAYLRRTWADIRRADPGTYQLTFVSGTPLWISQRRQDSGLVIGDMVLFDLSYPFEGAVPDNGLHTQVVIVQLPREELPLPSDKVHCLLAQPLSTSTGMGAILSRFMTTLDAYGPDCDPRDLSRLGVMTLDLSGACLAQHLGVYDALPAETRQQAMLARVNAFIDHNLGDPDLSPSDIAAHHHISVRSLHTLFRQQGETVAASIRRRRLERCHADLTDLRLRRRSITAIAARWGFLRLPDFSRAFRAAYGTAPRELRKAALRTLPDAQRAASSDK</sequence>
<proteinExistence type="predicted"/>
<protein>
    <submittedName>
        <fullName evidence="5">Helix-turn-helix domain-containing protein</fullName>
    </submittedName>
</protein>
<keyword evidence="1" id="KW-0805">Transcription regulation</keyword>
<dbReference type="Pfam" id="PF14525">
    <property type="entry name" value="AraC_binding_2"/>
    <property type="match status" value="1"/>
</dbReference>
<evidence type="ECO:0000256" key="2">
    <source>
        <dbReference type="ARBA" id="ARBA00023125"/>
    </source>
</evidence>
<reference evidence="5 6" key="1">
    <citation type="submission" date="2021-01" db="EMBL/GenBank/DDBJ databases">
        <title>WGS of actinomycetes isolated from Thailand.</title>
        <authorList>
            <person name="Thawai C."/>
        </authorList>
    </citation>
    <scope>NUCLEOTIDE SEQUENCE [LARGE SCALE GENOMIC DNA]</scope>
    <source>
        <strain evidence="5 6">CA1R205</strain>
    </source>
</reference>
<dbReference type="Pfam" id="PF12833">
    <property type="entry name" value="HTH_18"/>
    <property type="match status" value="1"/>
</dbReference>
<dbReference type="InterPro" id="IPR035418">
    <property type="entry name" value="AraC-bd_2"/>
</dbReference>
<dbReference type="Proteomes" id="UP000634229">
    <property type="component" value="Unassembled WGS sequence"/>
</dbReference>
<accession>A0ABS1NJ78</accession>
<evidence type="ECO:0000259" key="4">
    <source>
        <dbReference type="PROSITE" id="PS01124"/>
    </source>
</evidence>
<dbReference type="SUPFAM" id="SSF46689">
    <property type="entry name" value="Homeodomain-like"/>
    <property type="match status" value="1"/>
</dbReference>
<dbReference type="InterPro" id="IPR009057">
    <property type="entry name" value="Homeodomain-like_sf"/>
</dbReference>
<dbReference type="InterPro" id="IPR018060">
    <property type="entry name" value="HTH_AraC"/>
</dbReference>
<evidence type="ECO:0000256" key="3">
    <source>
        <dbReference type="ARBA" id="ARBA00023163"/>
    </source>
</evidence>
<evidence type="ECO:0000313" key="5">
    <source>
        <dbReference type="EMBL" id="MBL1099940.1"/>
    </source>
</evidence>